<dbReference type="InterPro" id="IPR039367">
    <property type="entry name" value="Och1-like"/>
</dbReference>
<dbReference type="InterPro" id="IPR007577">
    <property type="entry name" value="GlycoTrfase_DXD_sugar-bd_CS"/>
</dbReference>
<evidence type="ECO:0000256" key="1">
    <source>
        <dbReference type="ARBA" id="ARBA00009003"/>
    </source>
</evidence>
<dbReference type="GO" id="GO:0006487">
    <property type="term" value="P:protein N-linked glycosylation"/>
    <property type="evidence" value="ECO:0007669"/>
    <property type="project" value="TreeGrafter"/>
</dbReference>
<keyword evidence="3" id="KW-1185">Reference proteome</keyword>
<dbReference type="PANTHER" id="PTHR31834:SF1">
    <property type="entry name" value="INITIATION-SPECIFIC ALPHA-1,6-MANNOSYLTRANSFERASE"/>
    <property type="match status" value="1"/>
</dbReference>
<name>A0A2X0LEQ4_9BASI</name>
<organism evidence="2 3">
    <name type="scientific">Microbotryum saponariae</name>
    <dbReference type="NCBI Taxonomy" id="289078"/>
    <lineage>
        <taxon>Eukaryota</taxon>
        <taxon>Fungi</taxon>
        <taxon>Dikarya</taxon>
        <taxon>Basidiomycota</taxon>
        <taxon>Pucciniomycotina</taxon>
        <taxon>Microbotryomycetes</taxon>
        <taxon>Microbotryales</taxon>
        <taxon>Microbotryaceae</taxon>
        <taxon>Microbotryum</taxon>
    </lineage>
</organism>
<dbReference type="Pfam" id="PF04488">
    <property type="entry name" value="Gly_transf_sug"/>
    <property type="match status" value="1"/>
</dbReference>
<comment type="similarity">
    <text evidence="1">Belongs to the glycosyltransferase 32 family.</text>
</comment>
<dbReference type="GO" id="GO:0000136">
    <property type="term" value="C:mannan polymerase complex"/>
    <property type="evidence" value="ECO:0007669"/>
    <property type="project" value="TreeGrafter"/>
</dbReference>
<dbReference type="GO" id="GO:0000009">
    <property type="term" value="F:alpha-1,6-mannosyltransferase activity"/>
    <property type="evidence" value="ECO:0007669"/>
    <property type="project" value="InterPro"/>
</dbReference>
<accession>A0A2X0LEQ4</accession>
<dbReference type="STRING" id="289078.A0A2X0LEQ4"/>
<protein>
    <submittedName>
        <fullName evidence="2">BZ3500_MvSof-1268-A1-R1_Chr12-2g03909 protein</fullName>
    </submittedName>
</protein>
<dbReference type="PANTHER" id="PTHR31834">
    <property type="entry name" value="INITIATION-SPECIFIC ALPHA-1,6-MANNOSYLTRANSFERASE"/>
    <property type="match status" value="1"/>
</dbReference>
<evidence type="ECO:0000313" key="2">
    <source>
        <dbReference type="EMBL" id="SCZ94453.1"/>
    </source>
</evidence>
<dbReference type="Gene3D" id="3.90.550.20">
    <property type="match status" value="1"/>
</dbReference>
<reference evidence="3" key="1">
    <citation type="submission" date="2016-10" db="EMBL/GenBank/DDBJ databases">
        <authorList>
            <person name="Jeantristanb JTB J.-T."/>
            <person name="Ricardo R."/>
        </authorList>
    </citation>
    <scope>NUCLEOTIDE SEQUENCE [LARGE SCALE GENOMIC DNA]</scope>
</reference>
<dbReference type="SUPFAM" id="SSF53448">
    <property type="entry name" value="Nucleotide-diphospho-sugar transferases"/>
    <property type="match status" value="1"/>
</dbReference>
<gene>
    <name evidence="2" type="ORF">BZ3500_MVSOF-1268-A1-R1_CHR12-2G03909</name>
</gene>
<evidence type="ECO:0000313" key="3">
    <source>
        <dbReference type="Proteomes" id="UP000249723"/>
    </source>
</evidence>
<dbReference type="InterPro" id="IPR029044">
    <property type="entry name" value="Nucleotide-diphossugar_trans"/>
</dbReference>
<dbReference type="Proteomes" id="UP000249723">
    <property type="component" value="Unassembled WGS sequence"/>
</dbReference>
<proteinExistence type="inferred from homology"/>
<sequence>MNRPNMTTPLSKARRHGTAFVLAAMFLSVVSLVLLRLQHNLTSHRSTRFGHDGTTSWQFNERVPTPEERLQELNADYTPGRYDGFGVGSADLARYREELVDFVRAINLTSKDVPSPSGTLPHTDTPSLVHSLECHLELRCRAASATAKAVRRGLFATASQTSAFSTPNMLEWQRINPGYAMNFYTDEQVFAFVHYHFPTESSSVSKVFDTLPLEIIKYDWFRYLAVGLYGGFYADVDTYPLKSLDALLSAQPFQKVIDRTDRLLVPDHDPTAPPGLVVGVEWTGRQNNLRNVLFGRKLGIVQWGFGASQGHPVLIESAKRVLENSVRSSRREWDAREGKGPEDMLPFNPAQDKTKPLVLEWSGPAVFTDCVARYLQTYYGISLSSLAHTTEPIRIGDVLLLPIAALQVPKYSAMRWLNWFLGREFHPWSEQWHVMRHDHTHVWWTAAQKSKKKPTTSRER</sequence>
<dbReference type="OrthoDB" id="409543at2759"/>
<dbReference type="EMBL" id="FMWP01000052">
    <property type="protein sequence ID" value="SCZ94453.1"/>
    <property type="molecule type" value="Genomic_DNA"/>
</dbReference>
<dbReference type="AlphaFoldDB" id="A0A2X0LEQ4"/>